<dbReference type="GO" id="GO:0016020">
    <property type="term" value="C:membrane"/>
    <property type="evidence" value="ECO:0007669"/>
    <property type="project" value="UniProtKB-SubCell"/>
</dbReference>
<evidence type="ECO:0000259" key="8">
    <source>
        <dbReference type="Pfam" id="PF00999"/>
    </source>
</evidence>
<feature type="transmembrane region" description="Helical" evidence="7">
    <location>
        <begin position="183"/>
        <end position="206"/>
    </location>
</feature>
<feature type="transmembrane region" description="Helical" evidence="7">
    <location>
        <begin position="147"/>
        <end position="171"/>
    </location>
</feature>
<dbReference type="GO" id="GO:1902600">
    <property type="term" value="P:proton transmembrane transport"/>
    <property type="evidence" value="ECO:0007669"/>
    <property type="project" value="InterPro"/>
</dbReference>
<feature type="domain" description="Cation/H+ exchanger transmembrane" evidence="8">
    <location>
        <begin position="2"/>
        <end position="260"/>
    </location>
</feature>
<evidence type="ECO:0000256" key="2">
    <source>
        <dbReference type="ARBA" id="ARBA00005551"/>
    </source>
</evidence>
<sequence length="373" mass="40586">MLFSTSTAIVAKFVIDKGIIEKKSTKLALSILIMQDFIGILLVVLITSISMGKGAPLELALTSLVFAIVVFVAVSQLSRFIEQWILSNNLGQTEITLYALGIGLIVATLASMLSLSMALGAYFAGFALAETRAGGRIKRDVSFMRDFFLVFFFVGFGTTIFYNAGAITQALPSIETLASIGTIAALLAVAALLAHFFIFTIFGGLFGMSKEDSSLSAILLGPLGEFVVIIATAAILVVPASEKPIVPILAFLLIIITVFVFEPLYNIRRAYEKIASLIPSFSKREHAVVESHTSYSLQQLKSFAWNLFVILCLAWLTIVLYKQLPTFGFPLPYARQVNAIVIFLFFAIAPTVRALIALKNLVKHSRHKSLATV</sequence>
<comment type="subcellular location">
    <subcellularLocation>
        <location evidence="1">Membrane</location>
        <topology evidence="1">Multi-pass membrane protein</topology>
    </subcellularLocation>
</comment>
<dbReference type="PANTHER" id="PTHR42751">
    <property type="entry name" value="SODIUM/HYDROGEN EXCHANGER FAMILY/TRKA DOMAIN PROTEIN"/>
    <property type="match status" value="1"/>
</dbReference>
<dbReference type="GO" id="GO:0015297">
    <property type="term" value="F:antiporter activity"/>
    <property type="evidence" value="ECO:0007669"/>
    <property type="project" value="InterPro"/>
</dbReference>
<reference evidence="10" key="1">
    <citation type="journal article" date="2020" name="bioRxiv">
        <title>A rank-normalized archaeal taxonomy based on genome phylogeny resolves widespread incomplete and uneven classifications.</title>
        <authorList>
            <person name="Rinke C."/>
            <person name="Chuvochina M."/>
            <person name="Mussig A.J."/>
            <person name="Chaumeil P.-A."/>
            <person name="Waite D.W."/>
            <person name="Whitman W.B."/>
            <person name="Parks D.H."/>
            <person name="Hugenholtz P."/>
        </authorList>
    </citation>
    <scope>NUCLEOTIDE SEQUENCE [LARGE SCALE GENOMIC DNA]</scope>
</reference>
<dbReference type="Proteomes" id="UP000527315">
    <property type="component" value="Unassembled WGS sequence"/>
</dbReference>
<feature type="transmembrane region" description="Helical" evidence="7">
    <location>
        <begin position="27"/>
        <end position="47"/>
    </location>
</feature>
<accession>A0A7J4KS60</accession>
<keyword evidence="4 7" id="KW-0812">Transmembrane</keyword>
<protein>
    <recommendedName>
        <fullName evidence="8">Cation/H+ exchanger transmembrane domain-containing protein</fullName>
    </recommendedName>
</protein>
<feature type="transmembrane region" description="Helical" evidence="7">
    <location>
        <begin position="303"/>
        <end position="321"/>
    </location>
</feature>
<keyword evidence="6 7" id="KW-0472">Membrane</keyword>
<evidence type="ECO:0000256" key="3">
    <source>
        <dbReference type="ARBA" id="ARBA00022448"/>
    </source>
</evidence>
<feature type="transmembrane region" description="Helical" evidence="7">
    <location>
        <begin position="218"/>
        <end position="238"/>
    </location>
</feature>
<evidence type="ECO:0000256" key="6">
    <source>
        <dbReference type="ARBA" id="ARBA00023136"/>
    </source>
</evidence>
<comment type="similarity">
    <text evidence="2">Belongs to the monovalent cation:proton antiporter 2 (CPA2) transporter (TC 2.A.37) family.</text>
</comment>
<evidence type="ECO:0000256" key="4">
    <source>
        <dbReference type="ARBA" id="ARBA00022692"/>
    </source>
</evidence>
<dbReference type="PANTHER" id="PTHR42751:SF3">
    <property type="entry name" value="SODIUM_GLUTAMATE SYMPORTER"/>
    <property type="match status" value="1"/>
</dbReference>
<evidence type="ECO:0000256" key="7">
    <source>
        <dbReference type="SAM" id="Phobius"/>
    </source>
</evidence>
<feature type="transmembrane region" description="Helical" evidence="7">
    <location>
        <begin position="97"/>
        <end position="126"/>
    </location>
</feature>
<dbReference type="AlphaFoldDB" id="A0A7J4KS60"/>
<keyword evidence="5 7" id="KW-1133">Transmembrane helix</keyword>
<feature type="transmembrane region" description="Helical" evidence="7">
    <location>
        <begin position="244"/>
        <end position="265"/>
    </location>
</feature>
<evidence type="ECO:0000313" key="10">
    <source>
        <dbReference type="Proteomes" id="UP000527315"/>
    </source>
</evidence>
<name>A0A7J4KS60_9ARCH</name>
<comment type="caution">
    <text evidence="9">The sequence shown here is derived from an EMBL/GenBank/DDBJ whole genome shotgun (WGS) entry which is preliminary data.</text>
</comment>
<dbReference type="InterPro" id="IPR006153">
    <property type="entry name" value="Cation/H_exchanger_TM"/>
</dbReference>
<feature type="transmembrane region" description="Helical" evidence="7">
    <location>
        <begin position="59"/>
        <end position="77"/>
    </location>
</feature>
<dbReference type="Pfam" id="PF00999">
    <property type="entry name" value="Na_H_Exchanger"/>
    <property type="match status" value="1"/>
</dbReference>
<gene>
    <name evidence="9" type="ORF">HA227_01135</name>
</gene>
<dbReference type="InterPro" id="IPR038770">
    <property type="entry name" value="Na+/solute_symporter_sf"/>
</dbReference>
<proteinExistence type="inferred from homology"/>
<keyword evidence="3" id="KW-0813">Transport</keyword>
<dbReference type="Gene3D" id="1.20.1530.20">
    <property type="match status" value="1"/>
</dbReference>
<evidence type="ECO:0000256" key="1">
    <source>
        <dbReference type="ARBA" id="ARBA00004141"/>
    </source>
</evidence>
<evidence type="ECO:0000256" key="5">
    <source>
        <dbReference type="ARBA" id="ARBA00022989"/>
    </source>
</evidence>
<evidence type="ECO:0000313" key="9">
    <source>
        <dbReference type="EMBL" id="HIH32833.1"/>
    </source>
</evidence>
<dbReference type="EMBL" id="DUFJ01000028">
    <property type="protein sequence ID" value="HIH32833.1"/>
    <property type="molecule type" value="Genomic_DNA"/>
</dbReference>
<feature type="transmembrane region" description="Helical" evidence="7">
    <location>
        <begin position="333"/>
        <end position="358"/>
    </location>
</feature>
<organism evidence="9 10">
    <name type="scientific">Candidatus Iainarchaeum sp</name>
    <dbReference type="NCBI Taxonomy" id="3101447"/>
    <lineage>
        <taxon>Archaea</taxon>
        <taxon>Candidatus Iainarchaeota</taxon>
        <taxon>Candidatus Iainarchaeia</taxon>
        <taxon>Candidatus Iainarchaeales</taxon>
        <taxon>Candidatus Iainarchaeaceae</taxon>
        <taxon>Candidatus Iainarchaeum</taxon>
    </lineage>
</organism>